<proteinExistence type="predicted"/>
<evidence type="ECO:0000313" key="4">
    <source>
        <dbReference type="EMBL" id="TJZ59919.1"/>
    </source>
</evidence>
<gene>
    <name evidence="4" type="ORF">FAZ15_13590</name>
</gene>
<organism evidence="4 5">
    <name type="scientific">Sphingobacterium olei</name>
    <dbReference type="NCBI Taxonomy" id="2571155"/>
    <lineage>
        <taxon>Bacteria</taxon>
        <taxon>Pseudomonadati</taxon>
        <taxon>Bacteroidota</taxon>
        <taxon>Sphingobacteriia</taxon>
        <taxon>Sphingobacteriales</taxon>
        <taxon>Sphingobacteriaceae</taxon>
        <taxon>Sphingobacterium</taxon>
    </lineage>
</organism>
<evidence type="ECO:0000256" key="2">
    <source>
        <dbReference type="PROSITE-ProRule" id="PRU00169"/>
    </source>
</evidence>
<dbReference type="PANTHER" id="PTHR44591">
    <property type="entry name" value="STRESS RESPONSE REGULATOR PROTEIN 1"/>
    <property type="match status" value="1"/>
</dbReference>
<reference evidence="4 5" key="1">
    <citation type="submission" date="2019-04" db="EMBL/GenBank/DDBJ databases">
        <title>Sphingobacterium olei sp. nov., isolated from oil-contaminated soil.</title>
        <authorList>
            <person name="Liu B."/>
        </authorList>
    </citation>
    <scope>NUCLEOTIDE SEQUENCE [LARGE SCALE GENOMIC DNA]</scope>
    <source>
        <strain evidence="4 5">HAL-9</strain>
    </source>
</reference>
<feature type="domain" description="Response regulatory" evidence="3">
    <location>
        <begin position="5"/>
        <end position="119"/>
    </location>
</feature>
<dbReference type="Proteomes" id="UP000306808">
    <property type="component" value="Unassembled WGS sequence"/>
</dbReference>
<dbReference type="InterPro" id="IPR050595">
    <property type="entry name" value="Bact_response_regulator"/>
</dbReference>
<dbReference type="InterPro" id="IPR011006">
    <property type="entry name" value="CheY-like_superfamily"/>
</dbReference>
<evidence type="ECO:0000256" key="1">
    <source>
        <dbReference type="ARBA" id="ARBA00022553"/>
    </source>
</evidence>
<dbReference type="EMBL" id="SUME01000005">
    <property type="protein sequence ID" value="TJZ59919.1"/>
    <property type="molecule type" value="Genomic_DNA"/>
</dbReference>
<dbReference type="InterPro" id="IPR001789">
    <property type="entry name" value="Sig_transdc_resp-reg_receiver"/>
</dbReference>
<sequence length="122" mass="13505">MMNKSVFICDDDAGITDMLTIVFELAEVDVVVENDSVRAYDVIKRMKPAVIVVDLWMPVVSGDLLIKKLRGDEELRDTYIVCMSASRDGREVATEAGADIFVAKPFDLDEIIAVVEEGFVTS</sequence>
<accession>A0A4U0NYN5</accession>
<dbReference type="Gene3D" id="3.40.50.2300">
    <property type="match status" value="1"/>
</dbReference>
<dbReference type="GO" id="GO:0000160">
    <property type="term" value="P:phosphorelay signal transduction system"/>
    <property type="evidence" value="ECO:0007669"/>
    <property type="project" value="InterPro"/>
</dbReference>
<keyword evidence="1 2" id="KW-0597">Phosphoprotein</keyword>
<dbReference type="PROSITE" id="PS50110">
    <property type="entry name" value="RESPONSE_REGULATORY"/>
    <property type="match status" value="1"/>
</dbReference>
<dbReference type="OrthoDB" id="9789181at2"/>
<dbReference type="Pfam" id="PF00072">
    <property type="entry name" value="Response_reg"/>
    <property type="match status" value="1"/>
</dbReference>
<name>A0A4U0NYN5_9SPHI</name>
<dbReference type="SMART" id="SM00448">
    <property type="entry name" value="REC"/>
    <property type="match status" value="1"/>
</dbReference>
<evidence type="ECO:0000313" key="5">
    <source>
        <dbReference type="Proteomes" id="UP000306808"/>
    </source>
</evidence>
<dbReference type="PANTHER" id="PTHR44591:SF3">
    <property type="entry name" value="RESPONSE REGULATORY DOMAIN-CONTAINING PROTEIN"/>
    <property type="match status" value="1"/>
</dbReference>
<protein>
    <submittedName>
        <fullName evidence="4">Response regulator</fullName>
    </submittedName>
</protein>
<keyword evidence="5" id="KW-1185">Reference proteome</keyword>
<comment type="caution">
    <text evidence="4">The sequence shown here is derived from an EMBL/GenBank/DDBJ whole genome shotgun (WGS) entry which is preliminary data.</text>
</comment>
<dbReference type="SUPFAM" id="SSF52172">
    <property type="entry name" value="CheY-like"/>
    <property type="match status" value="1"/>
</dbReference>
<dbReference type="RefSeq" id="WP_136901860.1">
    <property type="nucleotide sequence ID" value="NZ_SUME01000005.1"/>
</dbReference>
<feature type="modified residue" description="4-aspartylphosphate" evidence="2">
    <location>
        <position position="54"/>
    </location>
</feature>
<evidence type="ECO:0000259" key="3">
    <source>
        <dbReference type="PROSITE" id="PS50110"/>
    </source>
</evidence>
<dbReference type="AlphaFoldDB" id="A0A4U0NYN5"/>